<keyword evidence="3" id="KW-1185">Reference proteome</keyword>
<dbReference type="GeneID" id="92099417"/>
<evidence type="ECO:0000313" key="2">
    <source>
        <dbReference type="EMBL" id="KAK8038178.1"/>
    </source>
</evidence>
<comment type="caution">
    <text evidence="2">The sequence shown here is derived from an EMBL/GenBank/DDBJ whole genome shotgun (WGS) entry which is preliminary data.</text>
</comment>
<evidence type="ECO:0000256" key="1">
    <source>
        <dbReference type="SAM" id="MobiDB-lite"/>
    </source>
</evidence>
<reference evidence="2 3" key="1">
    <citation type="submission" date="2023-01" db="EMBL/GenBank/DDBJ databases">
        <title>Analysis of 21 Apiospora genomes using comparative genomics revels a genus with tremendous synthesis potential of carbohydrate active enzymes and secondary metabolites.</title>
        <authorList>
            <person name="Sorensen T."/>
        </authorList>
    </citation>
    <scope>NUCLEOTIDE SEQUENCE [LARGE SCALE GENOMIC DNA]</scope>
    <source>
        <strain evidence="2 3">CBS 135458</strain>
    </source>
</reference>
<evidence type="ECO:0000313" key="3">
    <source>
        <dbReference type="Proteomes" id="UP001480595"/>
    </source>
</evidence>
<name>A0ABR1SXA8_9PEZI</name>
<organism evidence="2 3">
    <name type="scientific">Apiospora phragmitis</name>
    <dbReference type="NCBI Taxonomy" id="2905665"/>
    <lineage>
        <taxon>Eukaryota</taxon>
        <taxon>Fungi</taxon>
        <taxon>Dikarya</taxon>
        <taxon>Ascomycota</taxon>
        <taxon>Pezizomycotina</taxon>
        <taxon>Sordariomycetes</taxon>
        <taxon>Xylariomycetidae</taxon>
        <taxon>Amphisphaeriales</taxon>
        <taxon>Apiosporaceae</taxon>
        <taxon>Apiospora</taxon>
    </lineage>
</organism>
<accession>A0ABR1SXA8</accession>
<dbReference type="EMBL" id="JAQQWL010000016">
    <property type="protein sequence ID" value="KAK8038178.1"/>
    <property type="molecule type" value="Genomic_DNA"/>
</dbReference>
<sequence>MCVKNYVGYHCGHRDPEGTAMKTDYCRRPQRYDHEPACDVFTYRVHVRVDLRRPRDSDFCRACKEIRTALWQEWSDTYTRWNRERIVPTRDQLETHARIQDNFKHVELKARQAVTTQGPDHLVQEQYRERQDGILRALEQQAERVRAVNVEWGAKMTLAKRDGKVSKIKLDTLDIRRRVHHDLARPVAYSVNELLARQAELLDELKKEEEKADIIKEDHGSEQSEKLDRPAEKEEKFE</sequence>
<dbReference type="RefSeq" id="XP_066708030.1">
    <property type="nucleotide sequence ID" value="XM_066866354.1"/>
</dbReference>
<gene>
    <name evidence="2" type="ORF">PG994_014945</name>
</gene>
<protein>
    <submittedName>
        <fullName evidence="2">Uncharacterized protein</fullName>
    </submittedName>
</protein>
<proteinExistence type="predicted"/>
<dbReference type="Proteomes" id="UP001480595">
    <property type="component" value="Unassembled WGS sequence"/>
</dbReference>
<feature type="region of interest" description="Disordered" evidence="1">
    <location>
        <begin position="210"/>
        <end position="238"/>
    </location>
</feature>